<dbReference type="Pfam" id="PF00591">
    <property type="entry name" value="Glycos_transf_3"/>
    <property type="match status" value="1"/>
</dbReference>
<dbReference type="GO" id="GO:0009032">
    <property type="term" value="F:thymidine phosphorylase activity"/>
    <property type="evidence" value="ECO:0007669"/>
    <property type="project" value="UniProtKB-EC"/>
</dbReference>
<evidence type="ECO:0000313" key="9">
    <source>
        <dbReference type="EMBL" id="AZQ09655.1"/>
    </source>
</evidence>
<dbReference type="NCBIfam" id="TIGR02643">
    <property type="entry name" value="T_phosphoryl"/>
    <property type="match status" value="1"/>
</dbReference>
<dbReference type="Pfam" id="PF07831">
    <property type="entry name" value="PYNP_C"/>
    <property type="match status" value="1"/>
</dbReference>
<feature type="domain" description="Pyrimidine nucleoside phosphorylase C-terminal" evidence="8">
    <location>
        <begin position="350"/>
        <end position="424"/>
    </location>
</feature>
<dbReference type="Pfam" id="PF02885">
    <property type="entry name" value="Glycos_trans_3N"/>
    <property type="match status" value="1"/>
</dbReference>
<sequence length="443" mass="46845">MFLAQEIIRKKRNGDALSKEEIQFFVKGITDGSVSEGQIAALGMAVYFNDMTMDERIALTTSMRDSGTVLNWDSLGLNGPVIDKHSTGGVGDVISLMLGPMAAACGGYVPMISGRGLGHTGGTLDKFDAIPGYQTEPSSELFRKVVKEAGVAIIGQTGDLVPADKRFYSIRDNTATVESISLITASILSKKLAAGLDALAMDVKVGSGAFMPTYEASLELARSITAVANGAGTKTTALLTDMNQVLASCAGNALEVKEAVDFLTGKYRNPRLYEVTMGLCAEMLVLGGLAANEAEARAKLNAVLDNGRAAEIFGKMVSGLGGPADFVESYDKYLPQAAIVRPVYAEREGFAYSMVTRELGLAVVTLGGGRRKPGDALDYSVGLSNVCALGQAIDKATPLAVIHAQSEDAFEEAARAVRSAIEIADKQPEKTPEIYQYVRAEDL</sequence>
<keyword evidence="10" id="KW-1185">Reference proteome</keyword>
<comment type="pathway">
    <text evidence="7">Pyrimidine metabolism; dTMP biosynthesis via salvage pathway; dTMP from thymine: step 1/2.</text>
</comment>
<dbReference type="Proteomes" id="UP000278437">
    <property type="component" value="Chromosome"/>
</dbReference>
<dbReference type="SUPFAM" id="SSF54680">
    <property type="entry name" value="Pyrimidine nucleoside phosphorylase C-terminal domain"/>
    <property type="match status" value="1"/>
</dbReference>
<evidence type="ECO:0000256" key="7">
    <source>
        <dbReference type="HAMAP-Rule" id="MF_01628"/>
    </source>
</evidence>
<dbReference type="InterPro" id="IPR017459">
    <property type="entry name" value="Glycosyl_Trfase_fam3_N_dom"/>
</dbReference>
<protein>
    <recommendedName>
        <fullName evidence="3 7">Thymidine phosphorylase</fullName>
        <ecNumber evidence="3 7">2.4.2.4</ecNumber>
    </recommendedName>
    <alternativeName>
        <fullName evidence="7">TdRPase</fullName>
    </alternativeName>
</protein>
<comment type="catalytic activity">
    <reaction evidence="6 7">
        <text>thymidine + phosphate = 2-deoxy-alpha-D-ribose 1-phosphate + thymine</text>
        <dbReference type="Rhea" id="RHEA:16037"/>
        <dbReference type="ChEBI" id="CHEBI:17748"/>
        <dbReference type="ChEBI" id="CHEBI:17821"/>
        <dbReference type="ChEBI" id="CHEBI:43474"/>
        <dbReference type="ChEBI" id="CHEBI:57259"/>
        <dbReference type="EC" id="2.4.2.4"/>
    </reaction>
</comment>
<dbReference type="Gene3D" id="1.20.970.10">
    <property type="entry name" value="Transferase, Pyrimidine Nucleoside Phosphorylase, Chain C"/>
    <property type="match status" value="1"/>
</dbReference>
<dbReference type="EC" id="2.4.2.4" evidence="3 7"/>
<dbReference type="InterPro" id="IPR000312">
    <property type="entry name" value="Glycosyl_Trfase_fam3"/>
</dbReference>
<accession>A0ABN5TT18</accession>
<dbReference type="InterPro" id="IPR018090">
    <property type="entry name" value="Pyrmidine_PPas_bac/euk"/>
</dbReference>
<dbReference type="NCBIfam" id="NF004490">
    <property type="entry name" value="PRK05820.1"/>
    <property type="match status" value="1"/>
</dbReference>
<evidence type="ECO:0000259" key="8">
    <source>
        <dbReference type="SMART" id="SM00941"/>
    </source>
</evidence>
<dbReference type="InterPro" id="IPR036320">
    <property type="entry name" value="Glycosyl_Trfase_fam3_N_dom_sf"/>
</dbReference>
<dbReference type="SUPFAM" id="SSF47648">
    <property type="entry name" value="Nucleoside phosphorylase/phosphoribosyltransferase N-terminal domain"/>
    <property type="match status" value="1"/>
</dbReference>
<dbReference type="InterPro" id="IPR013465">
    <property type="entry name" value="Thymidine_Pase"/>
</dbReference>
<evidence type="ECO:0000256" key="4">
    <source>
        <dbReference type="ARBA" id="ARBA00022676"/>
    </source>
</evidence>
<dbReference type="Gene3D" id="3.40.1030.10">
    <property type="entry name" value="Nucleoside phosphorylase/phosphoribosyltransferase catalytic domain"/>
    <property type="match status" value="1"/>
</dbReference>
<proteinExistence type="inferred from homology"/>
<evidence type="ECO:0000256" key="5">
    <source>
        <dbReference type="ARBA" id="ARBA00022679"/>
    </source>
</evidence>
<dbReference type="Gene3D" id="3.90.1170.30">
    <property type="entry name" value="Pyrimidine nucleoside phosphorylase-like, C-terminal domain"/>
    <property type="match status" value="1"/>
</dbReference>
<evidence type="ECO:0000256" key="6">
    <source>
        <dbReference type="ARBA" id="ARBA00048550"/>
    </source>
</evidence>
<evidence type="ECO:0000256" key="2">
    <source>
        <dbReference type="ARBA" id="ARBA00011738"/>
    </source>
</evidence>
<dbReference type="InterPro" id="IPR017872">
    <property type="entry name" value="Pyrmidine_PPase_CS"/>
</dbReference>
<keyword evidence="4 7" id="KW-0328">Glycosyltransferase</keyword>
<dbReference type="InterPro" id="IPR000053">
    <property type="entry name" value="Thymidine/pyrmidine_PPase"/>
</dbReference>
<evidence type="ECO:0000313" key="10">
    <source>
        <dbReference type="Proteomes" id="UP000278437"/>
    </source>
</evidence>
<dbReference type="HAMAP" id="MF_01628">
    <property type="entry name" value="Thymid_phosp"/>
    <property type="match status" value="1"/>
</dbReference>
<name>A0ABN5TT18_9GAMM</name>
<gene>
    <name evidence="7 9" type="primary">deoA</name>
    <name evidence="9" type="ORF">STH12_00508</name>
</gene>
<comment type="function">
    <text evidence="7">The enzymes which catalyze the reversible phosphorolysis of pyrimidine nucleosides are involved in the degradation of these compounds and in their utilization as carbon and energy sources, or in the rescue of pyrimidine bases for nucleotide synthesis.</text>
</comment>
<dbReference type="RefSeq" id="WP_126166102.1">
    <property type="nucleotide sequence ID" value="NZ_CP020373.1"/>
</dbReference>
<organism evidence="9 10">
    <name type="scientific">Shewanella khirikhana</name>
    <dbReference type="NCBI Taxonomy" id="1965282"/>
    <lineage>
        <taxon>Bacteria</taxon>
        <taxon>Pseudomonadati</taxon>
        <taxon>Pseudomonadota</taxon>
        <taxon>Gammaproteobacteria</taxon>
        <taxon>Alteromonadales</taxon>
        <taxon>Shewanellaceae</taxon>
        <taxon>Shewanella</taxon>
    </lineage>
</organism>
<dbReference type="NCBIfam" id="TIGR02644">
    <property type="entry name" value="Y_phosphoryl"/>
    <property type="match status" value="1"/>
</dbReference>
<reference evidence="10" key="1">
    <citation type="submission" date="2017-03" db="EMBL/GenBank/DDBJ databases">
        <title>Full genome sequence of a non-lethal Shewanella isolate that potentiates virulence of Vibio parahaemolyticus causing acute hepatopancreatic necrosis disease (AHPND) in shrimp.</title>
        <authorList>
            <person name="Prachumwat A."/>
            <person name="Sritunyalucksana K."/>
        </authorList>
    </citation>
    <scope>NUCLEOTIDE SEQUENCE [LARGE SCALE GENOMIC DNA]</scope>
    <source>
        <strain evidence="10">TH2012</strain>
    </source>
</reference>
<dbReference type="SMART" id="SM00941">
    <property type="entry name" value="PYNP_C"/>
    <property type="match status" value="1"/>
</dbReference>
<dbReference type="PANTHER" id="PTHR10515">
    <property type="entry name" value="THYMIDINE PHOSPHORYLASE"/>
    <property type="match status" value="1"/>
</dbReference>
<dbReference type="InterPro" id="IPR013102">
    <property type="entry name" value="PYNP_C"/>
</dbReference>
<evidence type="ECO:0000256" key="3">
    <source>
        <dbReference type="ARBA" id="ARBA00011892"/>
    </source>
</evidence>
<dbReference type="PIRSF" id="PIRSF000478">
    <property type="entry name" value="TP_PyNP"/>
    <property type="match status" value="1"/>
</dbReference>
<dbReference type="SUPFAM" id="SSF52418">
    <property type="entry name" value="Nucleoside phosphorylase/phosphoribosyltransferase catalytic domain"/>
    <property type="match status" value="1"/>
</dbReference>
<dbReference type="InterPro" id="IPR036566">
    <property type="entry name" value="PYNP-like_C_sf"/>
</dbReference>
<keyword evidence="5 7" id="KW-0808">Transferase</keyword>
<dbReference type="EMBL" id="CP020373">
    <property type="protein sequence ID" value="AZQ09655.1"/>
    <property type="molecule type" value="Genomic_DNA"/>
</dbReference>
<dbReference type="PROSITE" id="PS00647">
    <property type="entry name" value="THYMID_PHOSPHORYLASE"/>
    <property type="match status" value="1"/>
</dbReference>
<evidence type="ECO:0000256" key="1">
    <source>
        <dbReference type="ARBA" id="ARBA00006915"/>
    </source>
</evidence>
<dbReference type="InterPro" id="IPR035902">
    <property type="entry name" value="Nuc_phospho_transferase"/>
</dbReference>
<dbReference type="PANTHER" id="PTHR10515:SF0">
    <property type="entry name" value="THYMIDINE PHOSPHORYLASE"/>
    <property type="match status" value="1"/>
</dbReference>
<comment type="similarity">
    <text evidence="1 7">Belongs to the thymidine/pyrimidine-nucleoside phosphorylase family.</text>
</comment>
<comment type="subunit">
    <text evidence="2 7">Homodimer.</text>
</comment>